<sequence length="547" mass="60715">MPCAASRTGGGTSTAVAMPAEGDPSAVPVLRANVDRGYGALDPADLQPHPADLQPHPADLQPHPADLQPHPRPRPTASRRPSSSFLVHGGTPCVDQQDLHALLGGFLAELNCRLDRIDSYGQLKLDTGVECAYSTLLAVRESCSKISDGALEVGRRQAAVFVETLESRYQHALESKETLADKVVEGILLIEDWVTDLESRAYAFRDAGLETVNQELVRARSFDPRELLQHAVDAGLDKAHRARQSLELKIDFAVDRALARANEHGLIRYEDLPAPWQANEHILTGYRFYDGHWACIRSICGIHNESTNIWTHLLGFLVIVGLAFYFYPQHINFRASTTTDVAIAAIFFFAACKCLLCSCIMHTMNGISHQTLLERYACIDYTGISLLVGASIMTFEYTAFYCEPRARCAYMALTSALSLGGVYLPWNPTFNRNDLAWLRVTFFVVLALTSLLPFFHLFALHGLEYTATFYYPAVPSMLIYFVGAVIYAARVPERWLPGKFDYLGASHNIWHVAVLCGIVAHYFAMQEMFRQAHLRSSAECPALPAFA</sequence>
<feature type="compositionally biased region" description="Low complexity" evidence="6">
    <location>
        <begin position="75"/>
        <end position="84"/>
    </location>
</feature>
<comment type="subcellular location">
    <subcellularLocation>
        <location evidence="1">Membrane</location>
        <topology evidence="1">Multi-pass membrane protein</topology>
    </subcellularLocation>
</comment>
<feature type="transmembrane region" description="Helical" evidence="7">
    <location>
        <begin position="309"/>
        <end position="327"/>
    </location>
</feature>
<organism evidence="8 9">
    <name type="scientific">Paraphaeosphaeria minitans</name>
    <dbReference type="NCBI Taxonomy" id="565426"/>
    <lineage>
        <taxon>Eukaryota</taxon>
        <taxon>Fungi</taxon>
        <taxon>Dikarya</taxon>
        <taxon>Ascomycota</taxon>
        <taxon>Pezizomycotina</taxon>
        <taxon>Dothideomycetes</taxon>
        <taxon>Pleosporomycetidae</taxon>
        <taxon>Pleosporales</taxon>
        <taxon>Massarineae</taxon>
        <taxon>Didymosphaeriaceae</taxon>
        <taxon>Paraphaeosphaeria</taxon>
    </lineage>
</organism>
<keyword evidence="9" id="KW-1185">Reference proteome</keyword>
<comment type="caution">
    <text evidence="8">The sequence shown here is derived from an EMBL/GenBank/DDBJ whole genome shotgun (WGS) entry which is preliminary data.</text>
</comment>
<dbReference type="GO" id="GO:0006882">
    <property type="term" value="P:intracellular zinc ion homeostasis"/>
    <property type="evidence" value="ECO:0007669"/>
    <property type="project" value="TreeGrafter"/>
</dbReference>
<gene>
    <name evidence="8" type="ORF">PMIN01_11395</name>
</gene>
<feature type="region of interest" description="Disordered" evidence="6">
    <location>
        <begin position="1"/>
        <end position="89"/>
    </location>
</feature>
<keyword evidence="2 7" id="KW-0812">Transmembrane</keyword>
<feature type="transmembrane region" description="Helical" evidence="7">
    <location>
        <begin position="509"/>
        <end position="525"/>
    </location>
</feature>
<evidence type="ECO:0000256" key="4">
    <source>
        <dbReference type="ARBA" id="ARBA00023136"/>
    </source>
</evidence>
<evidence type="ECO:0000256" key="5">
    <source>
        <dbReference type="PIRSR" id="PIRSR604254-1"/>
    </source>
</evidence>
<dbReference type="Pfam" id="PF03006">
    <property type="entry name" value="HlyIII"/>
    <property type="match status" value="1"/>
</dbReference>
<evidence type="ECO:0000313" key="8">
    <source>
        <dbReference type="EMBL" id="KAF9730526.1"/>
    </source>
</evidence>
<keyword evidence="4 7" id="KW-0472">Membrane</keyword>
<evidence type="ECO:0000256" key="3">
    <source>
        <dbReference type="ARBA" id="ARBA00022989"/>
    </source>
</evidence>
<name>A0A9P6KLD2_9PLEO</name>
<dbReference type="PANTHER" id="PTHR20855:SF97">
    <property type="entry name" value="ADIPOR-LIKE RECEPTOR IZH3-RELATED"/>
    <property type="match status" value="1"/>
</dbReference>
<protein>
    <submittedName>
        <fullName evidence="8">Uncharacterized protein</fullName>
    </submittedName>
</protein>
<reference evidence="8" key="1">
    <citation type="journal article" date="2020" name="Mol. Plant Microbe Interact.">
        <title>Genome Sequence of the Biocontrol Agent Coniothyrium minitans strain Conio (IMI 134523).</title>
        <authorList>
            <person name="Patel D."/>
            <person name="Shittu T.A."/>
            <person name="Baroncelli R."/>
            <person name="Muthumeenakshi S."/>
            <person name="Osborne T.H."/>
            <person name="Janganan T.K."/>
            <person name="Sreenivasaprasad S."/>
        </authorList>
    </citation>
    <scope>NUCLEOTIDE SEQUENCE</scope>
    <source>
        <strain evidence="8">Conio</strain>
    </source>
</reference>
<dbReference type="GO" id="GO:0016020">
    <property type="term" value="C:membrane"/>
    <property type="evidence" value="ECO:0007669"/>
    <property type="project" value="UniProtKB-SubCell"/>
</dbReference>
<dbReference type="GO" id="GO:0046872">
    <property type="term" value="F:metal ion binding"/>
    <property type="evidence" value="ECO:0007669"/>
    <property type="project" value="UniProtKB-KW"/>
</dbReference>
<keyword evidence="3 7" id="KW-1133">Transmembrane helix</keyword>
<dbReference type="OrthoDB" id="5585746at2759"/>
<dbReference type="EMBL" id="WJXW01000014">
    <property type="protein sequence ID" value="KAF9730526.1"/>
    <property type="molecule type" value="Genomic_DNA"/>
</dbReference>
<evidence type="ECO:0000256" key="7">
    <source>
        <dbReference type="SAM" id="Phobius"/>
    </source>
</evidence>
<keyword evidence="5" id="KW-0479">Metal-binding</keyword>
<feature type="transmembrane region" description="Helical" evidence="7">
    <location>
        <begin position="436"/>
        <end position="457"/>
    </location>
</feature>
<feature type="transmembrane region" description="Helical" evidence="7">
    <location>
        <begin position="383"/>
        <end position="401"/>
    </location>
</feature>
<feature type="binding site" evidence="5">
    <location>
        <position position="507"/>
    </location>
    <ligand>
        <name>Zn(2+)</name>
        <dbReference type="ChEBI" id="CHEBI:29105"/>
    </ligand>
</feature>
<dbReference type="AlphaFoldDB" id="A0A9P6KLD2"/>
<dbReference type="PANTHER" id="PTHR20855">
    <property type="entry name" value="ADIPOR/PROGESTIN RECEPTOR-RELATED"/>
    <property type="match status" value="1"/>
</dbReference>
<dbReference type="Proteomes" id="UP000756921">
    <property type="component" value="Unassembled WGS sequence"/>
</dbReference>
<feature type="binding site" evidence="5">
    <location>
        <position position="511"/>
    </location>
    <ligand>
        <name>Zn(2+)</name>
        <dbReference type="ChEBI" id="CHEBI:29105"/>
    </ligand>
</feature>
<feature type="transmembrane region" description="Helical" evidence="7">
    <location>
        <begin position="408"/>
        <end position="424"/>
    </location>
</feature>
<proteinExistence type="predicted"/>
<dbReference type="InterPro" id="IPR004254">
    <property type="entry name" value="AdipoR/HlyIII-related"/>
</dbReference>
<feature type="transmembrane region" description="Helical" evidence="7">
    <location>
        <begin position="339"/>
        <end position="363"/>
    </location>
</feature>
<accession>A0A9P6KLD2</accession>
<feature type="binding site" evidence="5">
    <location>
        <position position="362"/>
    </location>
    <ligand>
        <name>Zn(2+)</name>
        <dbReference type="ChEBI" id="CHEBI:29105"/>
    </ligand>
</feature>
<feature type="transmembrane region" description="Helical" evidence="7">
    <location>
        <begin position="469"/>
        <end position="489"/>
    </location>
</feature>
<evidence type="ECO:0000256" key="1">
    <source>
        <dbReference type="ARBA" id="ARBA00004141"/>
    </source>
</evidence>
<evidence type="ECO:0000256" key="6">
    <source>
        <dbReference type="SAM" id="MobiDB-lite"/>
    </source>
</evidence>
<evidence type="ECO:0000256" key="2">
    <source>
        <dbReference type="ARBA" id="ARBA00022692"/>
    </source>
</evidence>
<evidence type="ECO:0000313" key="9">
    <source>
        <dbReference type="Proteomes" id="UP000756921"/>
    </source>
</evidence>
<keyword evidence="5" id="KW-0862">Zinc</keyword>
<dbReference type="GO" id="GO:0038023">
    <property type="term" value="F:signaling receptor activity"/>
    <property type="evidence" value="ECO:0007669"/>
    <property type="project" value="TreeGrafter"/>
</dbReference>